<comment type="caution">
    <text evidence="3">The sequence shown here is derived from an EMBL/GenBank/DDBJ whole genome shotgun (WGS) entry which is preliminary data.</text>
</comment>
<sequence length="115" mass="12896">MTTQTSFSGYGRFFDDANYPYGFARSGDFSRNQADLLEQYGNALKALHQGDCQPRDEQEARFVEVCQGQQAAQSPLEKAWLLYLTGLKKRNVYFSASTAASVAEQGNDNNYDDDD</sequence>
<dbReference type="Pfam" id="PF04219">
    <property type="entry name" value="DUF413"/>
    <property type="match status" value="1"/>
</dbReference>
<keyword evidence="4" id="KW-1185">Reference proteome</keyword>
<gene>
    <name evidence="3" type="primary">maoP</name>
    <name evidence="3" type="ORF">ACFOMG_15880</name>
</gene>
<reference evidence="4" key="1">
    <citation type="journal article" date="2019" name="Int. J. Syst. Evol. Microbiol.">
        <title>The Global Catalogue of Microorganisms (GCM) 10K type strain sequencing project: providing services to taxonomists for standard genome sequencing and annotation.</title>
        <authorList>
            <consortium name="The Broad Institute Genomics Platform"/>
            <consortium name="The Broad Institute Genome Sequencing Center for Infectious Disease"/>
            <person name="Wu L."/>
            <person name="Ma J."/>
        </authorList>
    </citation>
    <scope>NUCLEOTIDE SEQUENCE [LARGE SCALE GENOMIC DNA]</scope>
    <source>
        <strain evidence="4">KCTC 42424</strain>
    </source>
</reference>
<comment type="similarity">
    <text evidence="1">Belongs to the MaoP family.</text>
</comment>
<dbReference type="Proteomes" id="UP001595722">
    <property type="component" value="Unassembled WGS sequence"/>
</dbReference>
<dbReference type="EMBL" id="JBHRYB010000015">
    <property type="protein sequence ID" value="MFC3681585.1"/>
    <property type="molecule type" value="Genomic_DNA"/>
</dbReference>
<dbReference type="RefSeq" id="WP_376868070.1">
    <property type="nucleotide sequence ID" value="NZ_JBHRYB010000015.1"/>
</dbReference>
<evidence type="ECO:0000256" key="2">
    <source>
        <dbReference type="ARBA" id="ARBA00093628"/>
    </source>
</evidence>
<accession>A0ABV7VW35</accession>
<proteinExistence type="inferred from homology"/>
<dbReference type="InterPro" id="IPR007335">
    <property type="entry name" value="DUF413"/>
</dbReference>
<evidence type="ECO:0000313" key="4">
    <source>
        <dbReference type="Proteomes" id="UP001595722"/>
    </source>
</evidence>
<protein>
    <recommendedName>
        <fullName evidence="2">Macrodomain Ori protein</fullName>
    </recommendedName>
</protein>
<evidence type="ECO:0000313" key="3">
    <source>
        <dbReference type="EMBL" id="MFC3681585.1"/>
    </source>
</evidence>
<organism evidence="3 4">
    <name type="scientific">Bacterioplanoides pacificum</name>
    <dbReference type="NCBI Taxonomy" id="1171596"/>
    <lineage>
        <taxon>Bacteria</taxon>
        <taxon>Pseudomonadati</taxon>
        <taxon>Pseudomonadota</taxon>
        <taxon>Gammaproteobacteria</taxon>
        <taxon>Oceanospirillales</taxon>
        <taxon>Oceanospirillaceae</taxon>
        <taxon>Bacterioplanoides</taxon>
    </lineage>
</organism>
<evidence type="ECO:0000256" key="1">
    <source>
        <dbReference type="ARBA" id="ARBA00093464"/>
    </source>
</evidence>
<name>A0ABV7VW35_9GAMM</name>